<sequence>MTDVVIAGGHGQIALHLQRLLAEAGHSPAGIIRNPEQVGELQGIGSRAIVLDLEHSSAAELADELAGADVVVFAAGAGPNSGADRKLTLDRDGAILLAEAAELAKVPRYIMVSAMSTDDFDPESNDVFQVYLRAKSEADADLRGRDLDWTIVRPGGLTDDAPTGTITAATTTDRGSIPRADVAAVLFALIESGAASRTQFEVIGGETPIREALSAL</sequence>
<dbReference type="SUPFAM" id="SSF51735">
    <property type="entry name" value="NAD(P)-binding Rossmann-fold domains"/>
    <property type="match status" value="1"/>
</dbReference>
<proteinExistence type="predicted"/>
<dbReference type="Pfam" id="PF13460">
    <property type="entry name" value="NAD_binding_10"/>
    <property type="match status" value="1"/>
</dbReference>
<dbReference type="RefSeq" id="WP_085512564.1">
    <property type="nucleotide sequence ID" value="NZ_FXAP01000004.1"/>
</dbReference>
<dbReference type="EMBL" id="RKHL01000001">
    <property type="protein sequence ID" value="ROR82729.1"/>
    <property type="molecule type" value="Genomic_DNA"/>
</dbReference>
<keyword evidence="3" id="KW-1185">Reference proteome</keyword>
<dbReference type="Gene3D" id="3.40.50.720">
    <property type="entry name" value="NAD(P)-binding Rossmann-like Domain"/>
    <property type="match status" value="1"/>
</dbReference>
<protein>
    <submittedName>
        <fullName evidence="2">Putative NAD(P)-binding protein</fullName>
    </submittedName>
</protein>
<reference evidence="2 3" key="1">
    <citation type="submission" date="2018-11" db="EMBL/GenBank/DDBJ databases">
        <title>Sequencing the genomes of 1000 actinobacteria strains.</title>
        <authorList>
            <person name="Klenk H.-P."/>
        </authorList>
    </citation>
    <scope>NUCLEOTIDE SEQUENCE [LARGE SCALE GENOMIC DNA]</scope>
    <source>
        <strain evidence="2 3">DSM 14012</strain>
    </source>
</reference>
<feature type="domain" description="NAD(P)-binding" evidence="1">
    <location>
        <begin position="8"/>
        <end position="191"/>
    </location>
</feature>
<dbReference type="Proteomes" id="UP000266915">
    <property type="component" value="Unassembled WGS sequence"/>
</dbReference>
<dbReference type="AlphaFoldDB" id="A0A3N2C5E9"/>
<dbReference type="CDD" id="cd05243">
    <property type="entry name" value="SDR_a5"/>
    <property type="match status" value="1"/>
</dbReference>
<evidence type="ECO:0000313" key="2">
    <source>
        <dbReference type="EMBL" id="ROR82729.1"/>
    </source>
</evidence>
<dbReference type="PANTHER" id="PTHR15020">
    <property type="entry name" value="FLAVIN REDUCTASE-RELATED"/>
    <property type="match status" value="1"/>
</dbReference>
<gene>
    <name evidence="2" type="ORF">EDD42_2824</name>
</gene>
<accession>A0A3N2C5E9</accession>
<evidence type="ECO:0000313" key="3">
    <source>
        <dbReference type="Proteomes" id="UP000266915"/>
    </source>
</evidence>
<dbReference type="InterPro" id="IPR036291">
    <property type="entry name" value="NAD(P)-bd_dom_sf"/>
</dbReference>
<organism evidence="2 3">
    <name type="scientific">Plantibacter flavus</name>
    <dbReference type="NCBI Taxonomy" id="150123"/>
    <lineage>
        <taxon>Bacteria</taxon>
        <taxon>Bacillati</taxon>
        <taxon>Actinomycetota</taxon>
        <taxon>Actinomycetes</taxon>
        <taxon>Micrococcales</taxon>
        <taxon>Microbacteriaceae</taxon>
        <taxon>Plantibacter</taxon>
    </lineage>
</organism>
<evidence type="ECO:0000259" key="1">
    <source>
        <dbReference type="Pfam" id="PF13460"/>
    </source>
</evidence>
<dbReference type="InterPro" id="IPR016040">
    <property type="entry name" value="NAD(P)-bd_dom"/>
</dbReference>
<name>A0A3N2C5E9_9MICO</name>
<comment type="caution">
    <text evidence="2">The sequence shown here is derived from an EMBL/GenBank/DDBJ whole genome shotgun (WGS) entry which is preliminary data.</text>
</comment>
<dbReference type="PANTHER" id="PTHR15020:SF50">
    <property type="entry name" value="UPF0659 PROTEIN YMR090W"/>
    <property type="match status" value="1"/>
</dbReference>